<protein>
    <submittedName>
        <fullName evidence="1">Uncharacterized protein</fullName>
    </submittedName>
</protein>
<reference evidence="1 2" key="1">
    <citation type="submission" date="2018-09" db="EMBL/GenBank/DDBJ databases">
        <authorList>
            <person name="Livingstone P.G."/>
            <person name="Whitworth D.E."/>
        </authorList>
    </citation>
    <scope>NUCLEOTIDE SEQUENCE [LARGE SCALE GENOMIC DNA]</scope>
    <source>
        <strain evidence="1 2">CA031B</strain>
    </source>
</reference>
<proteinExistence type="predicted"/>
<dbReference type="Proteomes" id="UP000278907">
    <property type="component" value="Unassembled WGS sequence"/>
</dbReference>
<keyword evidence="2" id="KW-1185">Reference proteome</keyword>
<comment type="caution">
    <text evidence="1">The sequence shown here is derived from an EMBL/GenBank/DDBJ whole genome shotgun (WGS) entry which is preliminary data.</text>
</comment>
<dbReference type="EMBL" id="RAWI01000001">
    <property type="protein sequence ID" value="RKI17780.1"/>
    <property type="molecule type" value="Genomic_DNA"/>
</dbReference>
<organism evidence="1 2">
    <name type="scientific">Corallococcus praedator</name>
    <dbReference type="NCBI Taxonomy" id="2316724"/>
    <lineage>
        <taxon>Bacteria</taxon>
        <taxon>Pseudomonadati</taxon>
        <taxon>Myxococcota</taxon>
        <taxon>Myxococcia</taxon>
        <taxon>Myxococcales</taxon>
        <taxon>Cystobacterineae</taxon>
        <taxon>Myxococcaceae</taxon>
        <taxon>Corallococcus</taxon>
    </lineage>
</organism>
<evidence type="ECO:0000313" key="2">
    <source>
        <dbReference type="Proteomes" id="UP000278907"/>
    </source>
</evidence>
<sequence length="59" mass="6437">MKYTFVFATAALLVVREDAPDGRTALAKVQRVRPAVRLSPAQERALVTLSEALRRPAAS</sequence>
<gene>
    <name evidence="1" type="ORF">D7Y13_00410</name>
</gene>
<evidence type="ECO:0000313" key="1">
    <source>
        <dbReference type="EMBL" id="RKI17780.1"/>
    </source>
</evidence>
<accession>A0ABX9QRL2</accession>
<name>A0ABX9QRL2_9BACT</name>
<dbReference type="RefSeq" id="WP_120581819.1">
    <property type="nucleotide sequence ID" value="NZ_RAWI01000001.1"/>
</dbReference>